<evidence type="ECO:0000313" key="4">
    <source>
        <dbReference type="Proteomes" id="UP000601990"/>
    </source>
</evidence>
<dbReference type="NCBIfam" id="TIGR01840">
    <property type="entry name" value="esterase_phb"/>
    <property type="match status" value="1"/>
</dbReference>
<reference evidence="3" key="1">
    <citation type="submission" date="2019-12" db="EMBL/GenBank/DDBJ databases">
        <title>Comparative genomics gives insights into the taxonomy of the Azoarcus-Aromatoleum group and reveals separate origins of nif in the plant-associated Azoarcus and non-plant-associated Aromatoleum sub-groups.</title>
        <authorList>
            <person name="Lafos M."/>
            <person name="Maluk M."/>
            <person name="Batista M."/>
            <person name="Junghare M."/>
            <person name="Carmona M."/>
            <person name="Faoro H."/>
            <person name="Cruz L.M."/>
            <person name="Battistoni F."/>
            <person name="De Souza E."/>
            <person name="Pedrosa F."/>
            <person name="Chen W.-M."/>
            <person name="Poole P.S."/>
            <person name="Dixon R.A."/>
            <person name="James E.K."/>
        </authorList>
    </citation>
    <scope>NUCLEOTIDE SEQUENCE</scope>
    <source>
        <strain evidence="3">U120</strain>
    </source>
</reference>
<keyword evidence="1" id="KW-0732">Signal</keyword>
<dbReference type="InterPro" id="IPR029058">
    <property type="entry name" value="AB_hydrolase_fold"/>
</dbReference>
<dbReference type="SUPFAM" id="SSF53474">
    <property type="entry name" value="alpha/beta-Hydrolases"/>
    <property type="match status" value="1"/>
</dbReference>
<dbReference type="InterPro" id="IPR050955">
    <property type="entry name" value="Plant_Biomass_Hydrol_Est"/>
</dbReference>
<organism evidence="3 4">
    <name type="scientific">Aromatoleum buckelii</name>
    <dbReference type="NCBI Taxonomy" id="200254"/>
    <lineage>
        <taxon>Bacteria</taxon>
        <taxon>Pseudomonadati</taxon>
        <taxon>Pseudomonadota</taxon>
        <taxon>Betaproteobacteria</taxon>
        <taxon>Rhodocyclales</taxon>
        <taxon>Rhodocyclaceae</taxon>
        <taxon>Aromatoleum</taxon>
    </lineage>
</organism>
<protein>
    <submittedName>
        <fullName evidence="3">PHB depolymerase family esterase</fullName>
    </submittedName>
</protein>
<dbReference type="Proteomes" id="UP000601990">
    <property type="component" value="Unassembled WGS sequence"/>
</dbReference>
<comment type="caution">
    <text evidence="3">The sequence shown here is derived from an EMBL/GenBank/DDBJ whole genome shotgun (WGS) entry which is preliminary data.</text>
</comment>
<dbReference type="RefSeq" id="WP_169197858.1">
    <property type="nucleotide sequence ID" value="NZ_WTVH02000008.1"/>
</dbReference>
<sequence>MNARLNPNLLNPDLLEATRLTRAGQLLEATALIQRALGGRFAPSPATVRAAATATPATDRAGEPPLEGSCRVIDIGPFVADAEPQPTHRDHADTTAKAAEPAAEAVVSPLTSRLGAALRDKLFKFRGAVPAFEPIVPGAAPEALPDGARFISGSYTNDAGTRSYKLYVPSNYGGEPVPLVVMLHGCTQNPDDFAAGTRMNELAEQEPCLVLYPAQSAGANGSKCWNWFKPSDQRAGQGEPSLIAGMTREIAASYHVDRHRIYIAGLSAGGAMATTMATTYPDLYAAAGIHSGLPHAAAHDLPSALAAMQQGSARAAGVRAASAGTSRETPHPVPVIVFHGDRDTTVHPRNGEQVIVQFAPTGVRTGSAGAGAKPRASIERGQVPNGRAYTRTTYHHPNGSPHVEQWTVHGAGHAWSGGSSRGSYTDPQGPDAAKEMLRFFLAHPAGGKAAPEPGRAM</sequence>
<dbReference type="Pfam" id="PF10503">
    <property type="entry name" value="Esterase_PHB"/>
    <property type="match status" value="1"/>
</dbReference>
<accession>A0ABX1MX73</accession>
<dbReference type="EMBL" id="WTVH01000005">
    <property type="protein sequence ID" value="NMF92555.1"/>
    <property type="molecule type" value="Genomic_DNA"/>
</dbReference>
<name>A0ABX1MX73_9RHOO</name>
<dbReference type="PANTHER" id="PTHR43037">
    <property type="entry name" value="UNNAMED PRODUCT-RELATED"/>
    <property type="match status" value="1"/>
</dbReference>
<keyword evidence="4" id="KW-1185">Reference proteome</keyword>
<proteinExistence type="predicted"/>
<dbReference type="InterPro" id="IPR010126">
    <property type="entry name" value="Esterase_phb"/>
</dbReference>
<keyword evidence="2" id="KW-0378">Hydrolase</keyword>
<dbReference type="Gene3D" id="3.40.50.1820">
    <property type="entry name" value="alpha/beta hydrolase"/>
    <property type="match status" value="1"/>
</dbReference>
<evidence type="ECO:0000256" key="2">
    <source>
        <dbReference type="ARBA" id="ARBA00022801"/>
    </source>
</evidence>
<dbReference type="PANTHER" id="PTHR43037:SF1">
    <property type="entry name" value="BLL1128 PROTEIN"/>
    <property type="match status" value="1"/>
</dbReference>
<evidence type="ECO:0000256" key="1">
    <source>
        <dbReference type="ARBA" id="ARBA00022729"/>
    </source>
</evidence>
<evidence type="ECO:0000313" key="3">
    <source>
        <dbReference type="EMBL" id="NMF92555.1"/>
    </source>
</evidence>
<gene>
    <name evidence="3" type="ORF">GO608_04340</name>
</gene>